<keyword evidence="4" id="KW-1185">Reference proteome</keyword>
<reference evidence="4" key="1">
    <citation type="journal article" date="2019" name="Int. J. Syst. Evol. Microbiol.">
        <title>The Global Catalogue of Microorganisms (GCM) 10K type strain sequencing project: providing services to taxonomists for standard genome sequencing and annotation.</title>
        <authorList>
            <consortium name="The Broad Institute Genomics Platform"/>
            <consortium name="The Broad Institute Genome Sequencing Center for Infectious Disease"/>
            <person name="Wu L."/>
            <person name="Ma J."/>
        </authorList>
    </citation>
    <scope>NUCLEOTIDE SEQUENCE [LARGE SCALE GENOMIC DNA]</scope>
    <source>
        <strain evidence="4">CGMCC 1.15922</strain>
    </source>
</reference>
<comment type="function">
    <text evidence="1">Required for ubiquinone (coenzyme Q) biosynthesis. Binds hydrophobic ubiquinone biosynthetic intermediates via its SCP2 domain and is essential for the stability of the Ubi complex. May constitute a docking platform where Ubi enzymes assemble and access their SCP2-bound polyprenyl substrates.</text>
</comment>
<dbReference type="Proteomes" id="UP000626370">
    <property type="component" value="Unassembled WGS sequence"/>
</dbReference>
<comment type="subcellular location">
    <subcellularLocation>
        <location evidence="1">Cytoplasm</location>
    </subcellularLocation>
</comment>
<dbReference type="PANTHER" id="PTHR38693:SF1">
    <property type="entry name" value="UBIQUINONE BIOSYNTHESIS ACCESSORY FACTOR UBIJ"/>
    <property type="match status" value="1"/>
</dbReference>
<name>A0ABQ3IYL6_9GAMM</name>
<dbReference type="InterPro" id="IPR003033">
    <property type="entry name" value="SCP2_sterol-bd_dom"/>
</dbReference>
<dbReference type="PANTHER" id="PTHR38693">
    <property type="entry name" value="UBIQUINONE BIOSYNTHESIS PROTEIN UBIJ"/>
    <property type="match status" value="1"/>
</dbReference>
<feature type="domain" description="SCP2" evidence="2">
    <location>
        <begin position="24"/>
        <end position="113"/>
    </location>
</feature>
<comment type="caution">
    <text evidence="3">The sequence shown here is derived from an EMBL/GenBank/DDBJ whole genome shotgun (WGS) entry which is preliminary data.</text>
</comment>
<dbReference type="InterPro" id="IPR038989">
    <property type="entry name" value="UbiJ"/>
</dbReference>
<dbReference type="HAMAP" id="MF_02215">
    <property type="entry name" value="UbiJ"/>
    <property type="match status" value="1"/>
</dbReference>
<organism evidence="3 4">
    <name type="scientific">Thalassotalea profundi</name>
    <dbReference type="NCBI Taxonomy" id="2036687"/>
    <lineage>
        <taxon>Bacteria</taxon>
        <taxon>Pseudomonadati</taxon>
        <taxon>Pseudomonadota</taxon>
        <taxon>Gammaproteobacteria</taxon>
        <taxon>Alteromonadales</taxon>
        <taxon>Colwelliaceae</taxon>
        <taxon>Thalassotalea</taxon>
    </lineage>
</organism>
<evidence type="ECO:0000313" key="4">
    <source>
        <dbReference type="Proteomes" id="UP000626370"/>
    </source>
</evidence>
<proteinExistence type="inferred from homology"/>
<dbReference type="EMBL" id="BNAH01000012">
    <property type="protein sequence ID" value="GHE97519.1"/>
    <property type="molecule type" value="Genomic_DNA"/>
</dbReference>
<accession>A0ABQ3IYL6</accession>
<keyword evidence="1" id="KW-0831">Ubiquinone biosynthesis</keyword>
<comment type="similarity">
    <text evidence="1">Belongs to the UbiJ family.</text>
</comment>
<sequence>MPQQKLSMALEYVVNQALTINSAHKTSKLKLTTLEQKTLALHLTELNFPLCFTCHQEKILVTGNIDSADCTITTSLKALKTIKENHALTQAIKDDLLDIEGDLKIAQAFMALAESIDIDWQSELAKHIGDIPTYKLTQLAHTISDKLMFASKQIKADASEWLVHEKRLLVTHRECQNFIDDIGKVTAQIDKLSLRIQTLEQISDKTQEEV</sequence>
<evidence type="ECO:0000259" key="2">
    <source>
        <dbReference type="Pfam" id="PF02036"/>
    </source>
</evidence>
<gene>
    <name evidence="3" type="primary">yigP</name>
    <name evidence="1" type="synonym">ubiJ</name>
    <name evidence="3" type="ORF">GCM10011501_28900</name>
</gene>
<evidence type="ECO:0000256" key="1">
    <source>
        <dbReference type="HAMAP-Rule" id="MF_02215"/>
    </source>
</evidence>
<dbReference type="Pfam" id="PF02036">
    <property type="entry name" value="SCP2"/>
    <property type="match status" value="1"/>
</dbReference>
<evidence type="ECO:0000313" key="3">
    <source>
        <dbReference type="EMBL" id="GHE97519.1"/>
    </source>
</evidence>
<protein>
    <recommendedName>
        <fullName evidence="1">Ubiquinone biosynthesis accessory factor UbiJ</fullName>
    </recommendedName>
</protein>
<comment type="pathway">
    <text evidence="1">Cofactor biosynthesis; ubiquinone biosynthesis.</text>
</comment>
<keyword evidence="1" id="KW-0963">Cytoplasm</keyword>